<dbReference type="SUPFAM" id="SSF48371">
    <property type="entry name" value="ARM repeat"/>
    <property type="match status" value="1"/>
</dbReference>
<dbReference type="InterPro" id="IPR016024">
    <property type="entry name" value="ARM-type_fold"/>
</dbReference>
<dbReference type="AlphaFoldDB" id="A0A2H0UMV7"/>
<proteinExistence type="predicted"/>
<sequence>MEINIEKINTDPITAERVLGMYKIDGQEHTSYEHYLKSKKLFESKIKNSEIETKNENSLLETKNEILRQPEDKIATYIRKALEDDNIEIQRIGASLVENAPKDQREDLYILTCKKIIVGLNNKDVHMQRIAMNMIQFVTEDMQEELREIIFEKIIEAFNSRNVDEWRVMAKKINLAPHGEQDNLRDIICEKIVDALNQNDLRIQRLAAVMVRYAPTNKQAELEDLVREKFELAKRNGMFKEIIKSPLYLRSEEKSDSIFSREVFAKTGSDTTLLLGKQFKDNLIFRHIEEPCFSAWRKAYESRNNWSMAGFDYVPIEPVYSFRHDHESKLVSVASGVLDLNLEEWYAFSGNTFRDDLDKQKSKILAVLKDLNIDHGHPNDSNFCLRFHRDKDGSVDISKVPRIYLIDFDKAVKL</sequence>
<protein>
    <submittedName>
        <fullName evidence="1">Uncharacterized protein</fullName>
    </submittedName>
</protein>
<dbReference type="Proteomes" id="UP000230903">
    <property type="component" value="Unassembled WGS sequence"/>
</dbReference>
<organism evidence="1 2">
    <name type="scientific">Candidatus Harrisonbacteria bacterium CG10_big_fil_rev_8_21_14_0_10_45_28</name>
    <dbReference type="NCBI Taxonomy" id="1974586"/>
    <lineage>
        <taxon>Bacteria</taxon>
        <taxon>Candidatus Harrisoniibacteriota</taxon>
    </lineage>
</organism>
<name>A0A2H0UMV7_9BACT</name>
<reference evidence="2" key="1">
    <citation type="submission" date="2017-09" db="EMBL/GenBank/DDBJ databases">
        <title>Depth-based differentiation of microbial function through sediment-hosted aquifers and enrichment of novel symbionts in the deep terrestrial subsurface.</title>
        <authorList>
            <person name="Probst A.J."/>
            <person name="Ladd B."/>
            <person name="Jarett J.K."/>
            <person name="Geller-Mcgrath D.E."/>
            <person name="Sieber C.M.K."/>
            <person name="Emerson J.B."/>
            <person name="Anantharaman K."/>
            <person name="Thomas B.C."/>
            <person name="Malmstrom R."/>
            <person name="Stieglmeier M."/>
            <person name="Klingl A."/>
            <person name="Woyke T."/>
            <person name="Ryan C.M."/>
            <person name="Banfield J.F."/>
        </authorList>
    </citation>
    <scope>NUCLEOTIDE SEQUENCE [LARGE SCALE GENOMIC DNA]</scope>
</reference>
<evidence type="ECO:0000313" key="1">
    <source>
        <dbReference type="EMBL" id="PIR87723.1"/>
    </source>
</evidence>
<comment type="caution">
    <text evidence="1">The sequence shown here is derived from an EMBL/GenBank/DDBJ whole genome shotgun (WGS) entry which is preliminary data.</text>
</comment>
<dbReference type="EMBL" id="PFBC01000050">
    <property type="protein sequence ID" value="PIR87723.1"/>
    <property type="molecule type" value="Genomic_DNA"/>
</dbReference>
<evidence type="ECO:0000313" key="2">
    <source>
        <dbReference type="Proteomes" id="UP000230903"/>
    </source>
</evidence>
<gene>
    <name evidence="1" type="ORF">COU10_03080</name>
</gene>
<accession>A0A2H0UMV7</accession>